<evidence type="ECO:0000256" key="9">
    <source>
        <dbReference type="ARBA" id="ARBA00022982"/>
    </source>
</evidence>
<evidence type="ECO:0000256" key="6">
    <source>
        <dbReference type="ARBA" id="ARBA00022692"/>
    </source>
</evidence>
<evidence type="ECO:0000256" key="4">
    <source>
        <dbReference type="ARBA" id="ARBA00022475"/>
    </source>
</evidence>
<evidence type="ECO:0000256" key="10">
    <source>
        <dbReference type="ARBA" id="ARBA00022989"/>
    </source>
</evidence>
<dbReference type="InterPro" id="IPR028250">
    <property type="entry name" value="DsbDN"/>
</dbReference>
<keyword evidence="5 18" id="KW-0997">Cell inner membrane</keyword>
<accession>A0A448TS49</accession>
<dbReference type="Gene3D" id="2.60.40.1250">
    <property type="entry name" value="Thiol:disulfide interchange protein DsbD, N-terminal domain"/>
    <property type="match status" value="1"/>
</dbReference>
<keyword evidence="4 18" id="KW-1003">Cell membrane</keyword>
<dbReference type="InterPro" id="IPR035671">
    <property type="entry name" value="DsbD_gamma"/>
</dbReference>
<gene>
    <name evidence="20" type="primary">dipZ</name>
    <name evidence="18" type="synonym">dsbD</name>
    <name evidence="20" type="ORF">NCTC12871_00227</name>
</gene>
<dbReference type="RefSeq" id="WP_126598204.1">
    <property type="nucleotide sequence ID" value="NZ_LR134510.1"/>
</dbReference>
<dbReference type="PANTHER" id="PTHR32234">
    <property type="entry name" value="THIOL:DISULFIDE INTERCHANGE PROTEIN DSBD"/>
    <property type="match status" value="1"/>
</dbReference>
<evidence type="ECO:0000256" key="7">
    <source>
        <dbReference type="ARBA" id="ARBA00022729"/>
    </source>
</evidence>
<keyword evidence="13 18" id="KW-0472">Membrane</keyword>
<feature type="transmembrane region" description="Helical" evidence="18">
    <location>
        <begin position="362"/>
        <end position="386"/>
    </location>
</feature>
<feature type="transmembrane region" description="Helical" evidence="18">
    <location>
        <begin position="289"/>
        <end position="307"/>
    </location>
</feature>
<comment type="catalytic activity">
    <reaction evidence="16 18">
        <text>[protein]-dithiol + NAD(+) = [protein]-disulfide + NADH + H(+)</text>
        <dbReference type="Rhea" id="RHEA:18749"/>
        <dbReference type="Rhea" id="RHEA-COMP:10593"/>
        <dbReference type="Rhea" id="RHEA-COMP:10594"/>
        <dbReference type="ChEBI" id="CHEBI:15378"/>
        <dbReference type="ChEBI" id="CHEBI:29950"/>
        <dbReference type="ChEBI" id="CHEBI:50058"/>
        <dbReference type="ChEBI" id="CHEBI:57540"/>
        <dbReference type="ChEBI" id="CHEBI:57945"/>
        <dbReference type="EC" id="1.8.1.8"/>
    </reaction>
</comment>
<dbReference type="PROSITE" id="PS00194">
    <property type="entry name" value="THIOREDOXIN_1"/>
    <property type="match status" value="1"/>
</dbReference>
<dbReference type="Pfam" id="PF11412">
    <property type="entry name" value="DsbD_N"/>
    <property type="match status" value="1"/>
</dbReference>
<keyword evidence="6 18" id="KW-0812">Transmembrane</keyword>
<keyword evidence="8 18" id="KW-0201">Cytochrome c-type biogenesis</keyword>
<dbReference type="InterPro" id="IPR003834">
    <property type="entry name" value="Cyt_c_assmbl_TM_dom"/>
</dbReference>
<keyword evidence="15 18" id="KW-0676">Redox-active center</keyword>
<evidence type="ECO:0000313" key="20">
    <source>
        <dbReference type="EMBL" id="VEJ08812.1"/>
    </source>
</evidence>
<evidence type="ECO:0000256" key="15">
    <source>
        <dbReference type="ARBA" id="ARBA00023284"/>
    </source>
</evidence>
<feature type="signal peptide" evidence="18">
    <location>
        <begin position="1"/>
        <end position="22"/>
    </location>
</feature>
<dbReference type="CDD" id="cd02953">
    <property type="entry name" value="DsbDgamma"/>
    <property type="match status" value="1"/>
</dbReference>
<comment type="caution">
    <text evidence="18">Lacks conserved residue(s) required for the propagation of feature annotation.</text>
</comment>
<comment type="catalytic activity">
    <reaction evidence="17 18">
        <text>[protein]-dithiol + NADP(+) = [protein]-disulfide + NADPH + H(+)</text>
        <dbReference type="Rhea" id="RHEA:18753"/>
        <dbReference type="Rhea" id="RHEA-COMP:10593"/>
        <dbReference type="Rhea" id="RHEA-COMP:10594"/>
        <dbReference type="ChEBI" id="CHEBI:15378"/>
        <dbReference type="ChEBI" id="CHEBI:29950"/>
        <dbReference type="ChEBI" id="CHEBI:50058"/>
        <dbReference type="ChEBI" id="CHEBI:57783"/>
        <dbReference type="ChEBI" id="CHEBI:58349"/>
        <dbReference type="EC" id="1.8.1.8"/>
    </reaction>
</comment>
<feature type="transmembrane region" description="Helical" evidence="18">
    <location>
        <begin position="248"/>
        <end position="268"/>
    </location>
</feature>
<keyword evidence="14 18" id="KW-1015">Disulfide bond</keyword>
<comment type="function">
    <text evidence="18">Required to facilitate the formation of correct disulfide bonds in some periplasmic proteins and for the assembly of the periplasmic c-type cytochromes. Acts by transferring electrons from cytoplasmic thioredoxin to the periplasm. This transfer involves a cascade of disulfide bond formation and reduction steps.</text>
</comment>
<keyword evidence="7 18" id="KW-0732">Signal</keyword>
<dbReference type="Gene3D" id="3.40.30.10">
    <property type="entry name" value="Glutaredoxin"/>
    <property type="match status" value="1"/>
</dbReference>
<evidence type="ECO:0000256" key="8">
    <source>
        <dbReference type="ARBA" id="ARBA00022748"/>
    </source>
</evidence>
<dbReference type="PROSITE" id="PS51352">
    <property type="entry name" value="THIOREDOXIN_2"/>
    <property type="match status" value="1"/>
</dbReference>
<evidence type="ECO:0000256" key="16">
    <source>
        <dbReference type="ARBA" id="ARBA00047388"/>
    </source>
</evidence>
<dbReference type="AlphaFoldDB" id="A0A448TS49"/>
<dbReference type="EMBL" id="LR134510">
    <property type="protein sequence ID" value="VEJ08812.1"/>
    <property type="molecule type" value="Genomic_DNA"/>
</dbReference>
<sequence length="573" mass="63704" precursor="true">MKRIRYLLLSLFLLAFSIISHASFFSEKSNFLPVNEAFQPTFIQEGSKITLHWKIAPGYWLYRHSINVKINNKVLPDLEIPAGMTHHDEYLGDTKIFENSLNITLPTQHLSDESILSVSYQGCTTGLCYPPETKDFTLSATGTTPSNVSAEPHNLSSATAIAHELFESKYAVFWFFILGLGLAFTPCVLPMLPLLSALVIGSQQRPSTWRAFALSFTYVQGMALTYTILGLIVAAVGLPFQIALQSPAVLITLSVIFVLLALSMFGLFTLQLPLSWQNKLMQISQKQHGGAFGGVFVMGMVAGLVASPCTSAPLSGALLYVAQSGNLGIGALTLYLLALGMGCPLILITLFGNKILPKSGAWLNIVKASFGFVMLALPIFLLSRLIDDAWSMRLWALLGTTFFLYLALEMKQIVLRIIAFTLAFICVQPLQNWVWHTNTEQQVAYQMNSSTELSWVKANTLSDIQQLLKNNPQKLAMIDFHADWCVACKELDEKTFSQPQVQDRLKQLLLIKVDMTNNTPENKAILEHFHILGLPAVLFFDHNAQEIKNLRLSGFVNAKDFMTLLNEAEKQNK</sequence>
<dbReference type="InterPro" id="IPR022910">
    <property type="entry name" value="Thiol_diS_interchange_DbsD"/>
</dbReference>
<feature type="disulfide bond" description="Redox-active" evidence="18">
    <location>
        <begin position="485"/>
        <end position="488"/>
    </location>
</feature>
<keyword evidence="3 18" id="KW-0813">Transport</keyword>
<evidence type="ECO:0000259" key="19">
    <source>
        <dbReference type="PROSITE" id="PS51352"/>
    </source>
</evidence>
<organism evidence="20 21">
    <name type="scientific">Actinobacillus delphinicola</name>
    <dbReference type="NCBI Taxonomy" id="51161"/>
    <lineage>
        <taxon>Bacteria</taxon>
        <taxon>Pseudomonadati</taxon>
        <taxon>Pseudomonadota</taxon>
        <taxon>Gammaproteobacteria</taxon>
        <taxon>Pasteurellales</taxon>
        <taxon>Pasteurellaceae</taxon>
        <taxon>Actinobacillus</taxon>
    </lineage>
</organism>
<dbReference type="PANTHER" id="PTHR32234:SF0">
    <property type="entry name" value="THIOL:DISULFIDE INTERCHANGE PROTEIN DSBD"/>
    <property type="match status" value="1"/>
</dbReference>
<keyword evidence="21" id="KW-1185">Reference proteome</keyword>
<evidence type="ECO:0000256" key="14">
    <source>
        <dbReference type="ARBA" id="ARBA00023157"/>
    </source>
</evidence>
<dbReference type="InterPro" id="IPR013766">
    <property type="entry name" value="Thioredoxin_domain"/>
</dbReference>
<evidence type="ECO:0000256" key="13">
    <source>
        <dbReference type="ARBA" id="ARBA00023136"/>
    </source>
</evidence>
<comment type="subcellular location">
    <subcellularLocation>
        <location evidence="1 18">Cell inner membrane</location>
        <topology evidence="1 18">Multi-pass membrane protein</topology>
    </subcellularLocation>
</comment>
<dbReference type="GO" id="GO:0017004">
    <property type="term" value="P:cytochrome complex assembly"/>
    <property type="evidence" value="ECO:0007669"/>
    <property type="project" value="UniProtKB-UniRule"/>
</dbReference>
<dbReference type="SUPFAM" id="SSF74863">
    <property type="entry name" value="Thiol:disulfide interchange protein DsbD, N-terminal domain (DsbD-alpha)"/>
    <property type="match status" value="1"/>
</dbReference>
<keyword evidence="12 18" id="KW-0520">NAD</keyword>
<protein>
    <recommendedName>
        <fullName evidence="18">Thiol:disulfide interchange protein DsbD</fullName>
        <ecNumber evidence="18">1.8.1.8</ecNumber>
    </recommendedName>
    <alternativeName>
        <fullName evidence="18">Protein-disulfide reductase</fullName>
        <shortName evidence="18">Disulfide reductase</shortName>
    </alternativeName>
</protein>
<feature type="disulfide bond" description="Redox-active" evidence="18">
    <location>
        <begin position="187"/>
        <end position="309"/>
    </location>
</feature>
<dbReference type="Pfam" id="PF02683">
    <property type="entry name" value="DsbD_TM"/>
    <property type="match status" value="1"/>
</dbReference>
<evidence type="ECO:0000256" key="3">
    <source>
        <dbReference type="ARBA" id="ARBA00022448"/>
    </source>
</evidence>
<evidence type="ECO:0000256" key="1">
    <source>
        <dbReference type="ARBA" id="ARBA00004429"/>
    </source>
</evidence>
<name>A0A448TS49_9PAST</name>
<keyword evidence="9 18" id="KW-0249">Electron transport</keyword>
<keyword evidence="11 18" id="KW-0560">Oxidoreductase</keyword>
<dbReference type="KEGG" id="adp:NCTC12871_00227"/>
<comment type="similarity">
    <text evidence="2 18">Belongs to the thioredoxin family. DsbD subfamily.</text>
</comment>
<evidence type="ECO:0000256" key="18">
    <source>
        <dbReference type="HAMAP-Rule" id="MF_00399"/>
    </source>
</evidence>
<evidence type="ECO:0000256" key="17">
    <source>
        <dbReference type="ARBA" id="ARBA00047804"/>
    </source>
</evidence>
<dbReference type="EC" id="1.8.1.8" evidence="18"/>
<keyword evidence="10 18" id="KW-1133">Transmembrane helix</keyword>
<dbReference type="InterPro" id="IPR017937">
    <property type="entry name" value="Thioredoxin_CS"/>
</dbReference>
<feature type="chain" id="PRO_5019597102" description="Thiol:disulfide interchange protein DsbD" evidence="18">
    <location>
        <begin position="23"/>
        <end position="573"/>
    </location>
</feature>
<dbReference type="OrthoDB" id="9811036at2"/>
<feature type="domain" description="Thioredoxin" evidence="19">
    <location>
        <begin position="441"/>
        <end position="570"/>
    </location>
</feature>
<dbReference type="SUPFAM" id="SSF52833">
    <property type="entry name" value="Thioredoxin-like"/>
    <property type="match status" value="1"/>
</dbReference>
<evidence type="ECO:0000256" key="2">
    <source>
        <dbReference type="ARBA" id="ARBA00007241"/>
    </source>
</evidence>
<dbReference type="InterPro" id="IPR036929">
    <property type="entry name" value="DsbDN_sf"/>
</dbReference>
<dbReference type="InterPro" id="IPR036249">
    <property type="entry name" value="Thioredoxin-like_sf"/>
</dbReference>
<dbReference type="Pfam" id="PF13899">
    <property type="entry name" value="Thioredoxin_7"/>
    <property type="match status" value="1"/>
</dbReference>
<feature type="transmembrane region" description="Helical" evidence="18">
    <location>
        <begin position="173"/>
        <end position="200"/>
    </location>
</feature>
<feature type="transmembrane region" description="Helical" evidence="18">
    <location>
        <begin position="327"/>
        <end position="350"/>
    </location>
</feature>
<feature type="transmembrane region" description="Helical" evidence="18">
    <location>
        <begin position="212"/>
        <end position="236"/>
    </location>
</feature>
<evidence type="ECO:0000256" key="5">
    <source>
        <dbReference type="ARBA" id="ARBA00022519"/>
    </source>
</evidence>
<dbReference type="GO" id="GO:0045454">
    <property type="term" value="P:cell redox homeostasis"/>
    <property type="evidence" value="ECO:0007669"/>
    <property type="project" value="TreeGrafter"/>
</dbReference>
<reference evidence="20 21" key="1">
    <citation type="submission" date="2018-12" db="EMBL/GenBank/DDBJ databases">
        <authorList>
            <consortium name="Pathogen Informatics"/>
        </authorList>
    </citation>
    <scope>NUCLEOTIDE SEQUENCE [LARGE SCALE GENOMIC DNA]</scope>
    <source>
        <strain evidence="20 21">NCTC12871</strain>
    </source>
</reference>
<feature type="transmembrane region" description="Helical" evidence="18">
    <location>
        <begin position="392"/>
        <end position="408"/>
    </location>
</feature>
<dbReference type="GO" id="GO:0009055">
    <property type="term" value="F:electron transfer activity"/>
    <property type="evidence" value="ECO:0007669"/>
    <property type="project" value="UniProtKB-UniRule"/>
</dbReference>
<dbReference type="GO" id="GO:0047134">
    <property type="term" value="F:protein-disulfide reductase [NAD(P)H] activity"/>
    <property type="evidence" value="ECO:0007669"/>
    <property type="project" value="UniProtKB-UniRule"/>
</dbReference>
<dbReference type="HAMAP" id="MF_00399">
    <property type="entry name" value="DbsD"/>
    <property type="match status" value="1"/>
</dbReference>
<feature type="transmembrane region" description="Helical" evidence="18">
    <location>
        <begin position="413"/>
        <end position="435"/>
    </location>
</feature>
<proteinExistence type="inferred from homology"/>
<evidence type="ECO:0000256" key="11">
    <source>
        <dbReference type="ARBA" id="ARBA00023002"/>
    </source>
</evidence>
<evidence type="ECO:0000313" key="21">
    <source>
        <dbReference type="Proteomes" id="UP000279799"/>
    </source>
</evidence>
<evidence type="ECO:0000256" key="12">
    <source>
        <dbReference type="ARBA" id="ARBA00023027"/>
    </source>
</evidence>
<dbReference type="Proteomes" id="UP000279799">
    <property type="component" value="Chromosome"/>
</dbReference>
<dbReference type="GO" id="GO:0005886">
    <property type="term" value="C:plasma membrane"/>
    <property type="evidence" value="ECO:0007669"/>
    <property type="project" value="UniProtKB-SubCell"/>
</dbReference>
<dbReference type="NCBIfam" id="NF001419">
    <property type="entry name" value="PRK00293.1"/>
    <property type="match status" value="1"/>
</dbReference>